<dbReference type="InterPro" id="IPR014721">
    <property type="entry name" value="Ribsml_uS5_D2-typ_fold_subgr"/>
</dbReference>
<dbReference type="CDD" id="cd16926">
    <property type="entry name" value="HATPase_MutL-MLH-PMS-like"/>
    <property type="match status" value="1"/>
</dbReference>
<dbReference type="CDD" id="cd00782">
    <property type="entry name" value="MutL_Trans"/>
    <property type="match status" value="1"/>
</dbReference>
<dbReference type="GO" id="GO:0005524">
    <property type="term" value="F:ATP binding"/>
    <property type="evidence" value="ECO:0007669"/>
    <property type="project" value="InterPro"/>
</dbReference>
<dbReference type="PROSITE" id="PS00058">
    <property type="entry name" value="DNA_MISMATCH_REPAIR_1"/>
    <property type="match status" value="1"/>
</dbReference>
<proteinExistence type="inferred from homology"/>
<dbReference type="SMART" id="SM01340">
    <property type="entry name" value="DNA_mis_repair"/>
    <property type="match status" value="1"/>
</dbReference>
<dbReference type="InterPro" id="IPR038973">
    <property type="entry name" value="MutL/Mlh/Pms-like"/>
</dbReference>
<accession>A0A2S8A7R4</accession>
<reference evidence="7 8" key="1">
    <citation type="submission" date="2018-02" db="EMBL/GenBank/DDBJ databases">
        <title>Genome sequences of Apibacter spp., gut symbionts of Asian honey bees.</title>
        <authorList>
            <person name="Kwong W.K."/>
            <person name="Steele M.I."/>
            <person name="Moran N.A."/>
        </authorList>
    </citation>
    <scope>NUCLEOTIDE SEQUENCE [LARGE SCALE GENOMIC DNA]</scope>
    <source>
        <strain evidence="8">wkB301</strain>
    </source>
</reference>
<dbReference type="HAMAP" id="MF_00149">
    <property type="entry name" value="DNA_mis_repair"/>
    <property type="match status" value="1"/>
</dbReference>
<dbReference type="InterPro" id="IPR002099">
    <property type="entry name" value="MutL/Mlh/PMS"/>
</dbReference>
<dbReference type="Gene3D" id="3.30.1370.100">
    <property type="entry name" value="MutL, C-terminal domain, regulatory subdomain"/>
    <property type="match status" value="1"/>
</dbReference>
<dbReference type="InterPro" id="IPR037198">
    <property type="entry name" value="MutL_C_sf"/>
</dbReference>
<dbReference type="Proteomes" id="UP000238042">
    <property type="component" value="Unassembled WGS sequence"/>
</dbReference>
<gene>
    <name evidence="5" type="primary">mutL</name>
    <name evidence="7" type="ORF">C4S77_12090</name>
</gene>
<dbReference type="Gene3D" id="3.30.1540.20">
    <property type="entry name" value="MutL, C-terminal domain, dimerisation subdomain"/>
    <property type="match status" value="1"/>
</dbReference>
<comment type="similarity">
    <text evidence="1 5">Belongs to the DNA mismatch repair MutL/HexB family.</text>
</comment>
<dbReference type="PANTHER" id="PTHR10073">
    <property type="entry name" value="DNA MISMATCH REPAIR PROTEIN MLH, PMS, MUTL"/>
    <property type="match status" value="1"/>
</dbReference>
<dbReference type="Pfam" id="PF08676">
    <property type="entry name" value="MutL_C"/>
    <property type="match status" value="1"/>
</dbReference>
<dbReference type="SUPFAM" id="SSF55874">
    <property type="entry name" value="ATPase domain of HSP90 chaperone/DNA topoisomerase II/histidine kinase"/>
    <property type="match status" value="1"/>
</dbReference>
<dbReference type="GO" id="GO:0140664">
    <property type="term" value="F:ATP-dependent DNA damage sensor activity"/>
    <property type="evidence" value="ECO:0007669"/>
    <property type="project" value="InterPro"/>
</dbReference>
<organism evidence="7 8">
    <name type="scientific">Apibacter adventoris</name>
    <dbReference type="NCBI Taxonomy" id="1679466"/>
    <lineage>
        <taxon>Bacteria</taxon>
        <taxon>Pseudomonadati</taxon>
        <taxon>Bacteroidota</taxon>
        <taxon>Flavobacteriia</taxon>
        <taxon>Flavobacteriales</taxon>
        <taxon>Weeksellaceae</taxon>
        <taxon>Apibacter</taxon>
    </lineage>
</organism>
<dbReference type="Gene3D" id="3.30.230.10">
    <property type="match status" value="1"/>
</dbReference>
<keyword evidence="4 5" id="KW-0234">DNA repair</keyword>
<dbReference type="RefSeq" id="WP_105247751.1">
    <property type="nucleotide sequence ID" value="NZ_PSZM01000046.1"/>
</dbReference>
<dbReference type="EMBL" id="PSZM01000046">
    <property type="protein sequence ID" value="PQL90609.1"/>
    <property type="molecule type" value="Genomic_DNA"/>
</dbReference>
<evidence type="ECO:0000313" key="8">
    <source>
        <dbReference type="Proteomes" id="UP000238042"/>
    </source>
</evidence>
<dbReference type="SUPFAM" id="SSF118116">
    <property type="entry name" value="DNA mismatch repair protein MutL"/>
    <property type="match status" value="1"/>
</dbReference>
<comment type="caution">
    <text evidence="7">The sequence shown here is derived from an EMBL/GenBank/DDBJ whole genome shotgun (WGS) entry which is preliminary data.</text>
</comment>
<dbReference type="InterPro" id="IPR020667">
    <property type="entry name" value="DNA_mismatch_repair_MutL"/>
</dbReference>
<dbReference type="InterPro" id="IPR042121">
    <property type="entry name" value="MutL_C_regsub"/>
</dbReference>
<feature type="domain" description="DNA mismatch repair protein S5" evidence="6">
    <location>
        <begin position="209"/>
        <end position="327"/>
    </location>
</feature>
<dbReference type="InterPro" id="IPR042120">
    <property type="entry name" value="MutL_C_dimsub"/>
</dbReference>
<evidence type="ECO:0000259" key="6">
    <source>
        <dbReference type="SMART" id="SM01340"/>
    </source>
</evidence>
<dbReference type="NCBIfam" id="TIGR00585">
    <property type="entry name" value="mutl"/>
    <property type="match status" value="1"/>
</dbReference>
<keyword evidence="3 5" id="KW-0227">DNA damage</keyword>
<dbReference type="InterPro" id="IPR014790">
    <property type="entry name" value="MutL_C"/>
</dbReference>
<evidence type="ECO:0000256" key="4">
    <source>
        <dbReference type="ARBA" id="ARBA00023204"/>
    </source>
</evidence>
<dbReference type="PANTHER" id="PTHR10073:SF12">
    <property type="entry name" value="DNA MISMATCH REPAIR PROTEIN MLH1"/>
    <property type="match status" value="1"/>
</dbReference>
<protein>
    <recommendedName>
        <fullName evidence="2 5">DNA mismatch repair protein MutL</fullName>
    </recommendedName>
</protein>
<dbReference type="InterPro" id="IPR013507">
    <property type="entry name" value="DNA_mismatch_S5_2-like"/>
</dbReference>
<dbReference type="Pfam" id="PF01119">
    <property type="entry name" value="DNA_mis_repair"/>
    <property type="match status" value="1"/>
</dbReference>
<dbReference type="Pfam" id="PF13589">
    <property type="entry name" value="HATPase_c_3"/>
    <property type="match status" value="1"/>
</dbReference>
<evidence type="ECO:0000256" key="2">
    <source>
        <dbReference type="ARBA" id="ARBA00021975"/>
    </source>
</evidence>
<evidence type="ECO:0000313" key="7">
    <source>
        <dbReference type="EMBL" id="PQL90609.1"/>
    </source>
</evidence>
<dbReference type="AlphaFoldDB" id="A0A2S8A7R4"/>
<name>A0A2S8A7R4_9FLAO</name>
<evidence type="ECO:0000256" key="1">
    <source>
        <dbReference type="ARBA" id="ARBA00006082"/>
    </source>
</evidence>
<evidence type="ECO:0000256" key="3">
    <source>
        <dbReference type="ARBA" id="ARBA00022763"/>
    </source>
</evidence>
<dbReference type="GO" id="GO:0032300">
    <property type="term" value="C:mismatch repair complex"/>
    <property type="evidence" value="ECO:0007669"/>
    <property type="project" value="InterPro"/>
</dbReference>
<comment type="function">
    <text evidence="5">This protein is involved in the repair of mismatches in DNA. It is required for dam-dependent methyl-directed DNA mismatch repair. May act as a 'molecular matchmaker', a protein that promotes the formation of a stable complex between two or more DNA-binding proteins in an ATP-dependent manner without itself being part of a final effector complex.</text>
</comment>
<dbReference type="GO" id="GO:0006298">
    <property type="term" value="P:mismatch repair"/>
    <property type="evidence" value="ECO:0007669"/>
    <property type="project" value="UniProtKB-UniRule"/>
</dbReference>
<dbReference type="InterPro" id="IPR014762">
    <property type="entry name" value="DNA_mismatch_repair_CS"/>
</dbReference>
<dbReference type="GO" id="GO:0030983">
    <property type="term" value="F:mismatched DNA binding"/>
    <property type="evidence" value="ECO:0007669"/>
    <property type="project" value="InterPro"/>
</dbReference>
<dbReference type="InterPro" id="IPR020568">
    <property type="entry name" value="Ribosomal_Su5_D2-typ_SF"/>
</dbReference>
<dbReference type="GO" id="GO:0016887">
    <property type="term" value="F:ATP hydrolysis activity"/>
    <property type="evidence" value="ECO:0007669"/>
    <property type="project" value="InterPro"/>
</dbReference>
<dbReference type="FunFam" id="3.30.565.10:FF:000003">
    <property type="entry name" value="DNA mismatch repair endonuclease MutL"/>
    <property type="match status" value="1"/>
</dbReference>
<dbReference type="Gene3D" id="3.30.565.10">
    <property type="entry name" value="Histidine kinase-like ATPase, C-terminal domain"/>
    <property type="match status" value="1"/>
</dbReference>
<sequence>MPDIIHLLPDNVANQIAAGEVVQRPASVVKELLENAIDAGATQVILIVKEAGRNLIQVVDNGIGMSVTDARMAFERHATSKISKTEDIFHIQTKGFRGEALASISAVAQVELKTKKNEEEIGTHVVIEGGEFITQKPINTATGTVFLVKNLFFNVPARRKFLKSNSVELRHILDEFHRVALAHETVQFQLFNNEEELFRLRSGGVLQRISEIFGRKIQHQLIPVSEQLEWIRLSGFIGKPESAKKIRGEQFFFVNYRFFKSNYLNKAVQDAFENLIPSKYLPSFFIYIEIDPEKIDVNIHPTKTEIKFEDESSIYMLLRTTIKKSLGVYNVAPSLDFDQNPEWSNLSSVNKNTSITEPKIKINPTYNPFEEKKIITSKEKINLQELYASSRKEILSPEIFDFPNPPLIEEQSLLRLSNGRWVIEKENKLWFLDPYRIHQTVLYENHLKNYKGNALSQQLLFPINRPVYEMEKEKLDSIKTPLFACGFDMDIESDIVTITAIPSDIPQEKVIDIIDDLLMELSDHSEDEFSIFFSKSVSKVSAKKRNEFIQPSQFYPIWKNFESLGCPKYNPFGKKNFEQTVIIDFD</sequence>
<keyword evidence="8" id="KW-1185">Reference proteome</keyword>
<dbReference type="OrthoDB" id="9763467at2"/>
<dbReference type="SUPFAM" id="SSF54211">
    <property type="entry name" value="Ribosomal protein S5 domain 2-like"/>
    <property type="match status" value="1"/>
</dbReference>
<dbReference type="InterPro" id="IPR036890">
    <property type="entry name" value="HATPase_C_sf"/>
</dbReference>
<evidence type="ECO:0000256" key="5">
    <source>
        <dbReference type="HAMAP-Rule" id="MF_00149"/>
    </source>
</evidence>